<dbReference type="RefSeq" id="WP_246905522.1">
    <property type="nucleotide sequence ID" value="NZ_JALJRB010000007.1"/>
</dbReference>
<evidence type="ECO:0000256" key="2">
    <source>
        <dbReference type="ARBA" id="ARBA00034247"/>
    </source>
</evidence>
<dbReference type="Proteomes" id="UP001165427">
    <property type="component" value="Unassembled WGS sequence"/>
</dbReference>
<dbReference type="SMART" id="SM00267">
    <property type="entry name" value="GGDEF"/>
    <property type="match status" value="1"/>
</dbReference>
<dbReference type="PANTHER" id="PTHR45138:SF9">
    <property type="entry name" value="DIGUANYLATE CYCLASE DGCM-RELATED"/>
    <property type="match status" value="1"/>
</dbReference>
<dbReference type="InterPro" id="IPR000160">
    <property type="entry name" value="GGDEF_dom"/>
</dbReference>
<protein>
    <recommendedName>
        <fullName evidence="1">diguanylate cyclase</fullName>
        <ecNumber evidence="1">2.7.7.65</ecNumber>
    </recommendedName>
</protein>
<feature type="domain" description="GGDEF" evidence="4">
    <location>
        <begin position="229"/>
        <end position="365"/>
    </location>
</feature>
<evidence type="ECO:0000313" key="5">
    <source>
        <dbReference type="EMBL" id="MCJ8500618.1"/>
    </source>
</evidence>
<dbReference type="InterPro" id="IPR029787">
    <property type="entry name" value="Nucleotide_cyclase"/>
</dbReference>
<dbReference type="PROSITE" id="PS50887">
    <property type="entry name" value="GGDEF"/>
    <property type="match status" value="1"/>
</dbReference>
<sequence>MGWFSRNNGSTEDTDLQLAAEQSALLEERSAMLLRTVNVLLHLLQAFALDIKEIHADRFKEELQALNERLQSAEKPKRLEVHFEHQKERMLAFIDRQRGYLEDREKELRDIIDLLTRAMANLNVENREFYERIYDQSDKLIALNDLDDIKKLKSALQAEVDQMRDMVHIKQDQEQRQIQLLAGQVQTLQNELHKAREKSMTDPLTGIYNRQALDDVLAERIMRSRIVESDFCLLMIDVDDFKQINDRYGHIIGDRVLIAMAQKLRNAIRGDDLLARYGGEEFTIILEGAILRHAQKKARQICDTIASVRYATSETQTDNYLTLTVSIGVTAYRNGDTAEDLIGRADQALYQAKHKGKNCVVAKKS</sequence>
<accession>A0AA41R7X8</accession>
<dbReference type="SUPFAM" id="SSF55073">
    <property type="entry name" value="Nucleotide cyclase"/>
    <property type="match status" value="1"/>
</dbReference>
<organism evidence="5 6">
    <name type="scientific">Desulfatitalea alkaliphila</name>
    <dbReference type="NCBI Taxonomy" id="2929485"/>
    <lineage>
        <taxon>Bacteria</taxon>
        <taxon>Pseudomonadati</taxon>
        <taxon>Thermodesulfobacteriota</taxon>
        <taxon>Desulfobacteria</taxon>
        <taxon>Desulfobacterales</taxon>
        <taxon>Desulfosarcinaceae</taxon>
        <taxon>Desulfatitalea</taxon>
    </lineage>
</organism>
<feature type="coiled-coil region" evidence="3">
    <location>
        <begin position="49"/>
        <end position="76"/>
    </location>
</feature>
<dbReference type="EMBL" id="JALJRB010000007">
    <property type="protein sequence ID" value="MCJ8500618.1"/>
    <property type="molecule type" value="Genomic_DNA"/>
</dbReference>
<keyword evidence="5" id="KW-0548">Nucleotidyltransferase</keyword>
<dbReference type="Gene3D" id="3.30.70.270">
    <property type="match status" value="1"/>
</dbReference>
<dbReference type="GO" id="GO:0052621">
    <property type="term" value="F:diguanylate cyclase activity"/>
    <property type="evidence" value="ECO:0007669"/>
    <property type="project" value="UniProtKB-EC"/>
</dbReference>
<dbReference type="AlphaFoldDB" id="A0AA41R7X8"/>
<dbReference type="EC" id="2.7.7.65" evidence="1"/>
<dbReference type="CDD" id="cd01949">
    <property type="entry name" value="GGDEF"/>
    <property type="match status" value="1"/>
</dbReference>
<dbReference type="InterPro" id="IPR050469">
    <property type="entry name" value="Diguanylate_Cyclase"/>
</dbReference>
<dbReference type="Pfam" id="PF00990">
    <property type="entry name" value="GGDEF"/>
    <property type="match status" value="1"/>
</dbReference>
<gene>
    <name evidence="5" type="ORF">MRX98_08550</name>
</gene>
<name>A0AA41R7X8_9BACT</name>
<evidence type="ECO:0000259" key="4">
    <source>
        <dbReference type="PROSITE" id="PS50887"/>
    </source>
</evidence>
<dbReference type="NCBIfam" id="TIGR00254">
    <property type="entry name" value="GGDEF"/>
    <property type="match status" value="1"/>
</dbReference>
<comment type="catalytic activity">
    <reaction evidence="2">
        <text>2 GTP = 3',3'-c-di-GMP + 2 diphosphate</text>
        <dbReference type="Rhea" id="RHEA:24898"/>
        <dbReference type="ChEBI" id="CHEBI:33019"/>
        <dbReference type="ChEBI" id="CHEBI:37565"/>
        <dbReference type="ChEBI" id="CHEBI:58805"/>
        <dbReference type="EC" id="2.7.7.65"/>
    </reaction>
</comment>
<dbReference type="PANTHER" id="PTHR45138">
    <property type="entry name" value="REGULATORY COMPONENTS OF SENSORY TRANSDUCTION SYSTEM"/>
    <property type="match status" value="1"/>
</dbReference>
<evidence type="ECO:0000256" key="1">
    <source>
        <dbReference type="ARBA" id="ARBA00012528"/>
    </source>
</evidence>
<dbReference type="InterPro" id="IPR043128">
    <property type="entry name" value="Rev_trsase/Diguanyl_cyclase"/>
</dbReference>
<keyword evidence="3" id="KW-0175">Coiled coil</keyword>
<comment type="caution">
    <text evidence="5">The sequence shown here is derived from an EMBL/GenBank/DDBJ whole genome shotgun (WGS) entry which is preliminary data.</text>
</comment>
<keyword evidence="5" id="KW-0808">Transferase</keyword>
<dbReference type="FunFam" id="3.30.70.270:FF:000001">
    <property type="entry name" value="Diguanylate cyclase domain protein"/>
    <property type="match status" value="1"/>
</dbReference>
<reference evidence="5" key="1">
    <citation type="submission" date="2022-04" db="EMBL/GenBank/DDBJ databases">
        <title>Desulfatitalea alkaliphila sp. nov., a novel anaerobic sulfate-reducing bacterium isolated from terrestrial mud volcano, Taman Peninsula, Russia.</title>
        <authorList>
            <person name="Khomyakova M.A."/>
            <person name="Merkel A.Y."/>
            <person name="Slobodkin A.I."/>
        </authorList>
    </citation>
    <scope>NUCLEOTIDE SEQUENCE</scope>
    <source>
        <strain evidence="5">M08but</strain>
    </source>
</reference>
<proteinExistence type="predicted"/>
<feature type="coiled-coil region" evidence="3">
    <location>
        <begin position="105"/>
        <end position="198"/>
    </location>
</feature>
<keyword evidence="6" id="KW-1185">Reference proteome</keyword>
<evidence type="ECO:0000256" key="3">
    <source>
        <dbReference type="SAM" id="Coils"/>
    </source>
</evidence>
<evidence type="ECO:0000313" key="6">
    <source>
        <dbReference type="Proteomes" id="UP001165427"/>
    </source>
</evidence>